<evidence type="ECO:0000256" key="2">
    <source>
        <dbReference type="ARBA" id="ARBA00022475"/>
    </source>
</evidence>
<dbReference type="AlphaFoldDB" id="A0A916PBZ6"/>
<dbReference type="InterPro" id="IPR027304">
    <property type="entry name" value="Trigger_fact/SurA_dom_sf"/>
</dbReference>
<evidence type="ECO:0000256" key="4">
    <source>
        <dbReference type="ARBA" id="ARBA00023186"/>
    </source>
</evidence>
<evidence type="ECO:0000313" key="5">
    <source>
        <dbReference type="EMBL" id="CUT02440.1"/>
    </source>
</evidence>
<dbReference type="RefSeq" id="WP_200754042.1">
    <property type="nucleotide sequence ID" value="NZ_CZVV01000068.1"/>
</dbReference>
<dbReference type="Pfam" id="PF13623">
    <property type="entry name" value="SurA_N_2"/>
    <property type="match status" value="1"/>
</dbReference>
<feature type="non-terminal residue" evidence="5">
    <location>
        <position position="235"/>
    </location>
</feature>
<dbReference type="SUPFAM" id="SSF109998">
    <property type="entry name" value="Triger factor/SurA peptide-binding domain-like"/>
    <property type="match status" value="1"/>
</dbReference>
<dbReference type="Gene3D" id="1.10.4030.10">
    <property type="entry name" value="Porin chaperone SurA, peptide-binding domain"/>
    <property type="match status" value="1"/>
</dbReference>
<organism evidence="5 6">
    <name type="scientific">Kryptobacter tengchongensis</name>
    <dbReference type="NCBI Taxonomy" id="1643429"/>
    <lineage>
        <taxon>Bacteria</taxon>
        <taxon>Pseudomonadati</taxon>
        <taxon>Candidatus Kryptoniota</taxon>
        <taxon>Candidatus Kryptobacter</taxon>
    </lineage>
</organism>
<evidence type="ECO:0000256" key="1">
    <source>
        <dbReference type="ARBA" id="ARBA00004236"/>
    </source>
</evidence>
<dbReference type="EMBL" id="CZVV01000068">
    <property type="protein sequence ID" value="CUT02440.1"/>
    <property type="molecule type" value="Genomic_DNA"/>
</dbReference>
<dbReference type="GO" id="GO:0005886">
    <property type="term" value="C:plasma membrane"/>
    <property type="evidence" value="ECO:0007669"/>
    <property type="project" value="UniProtKB-SubCell"/>
</dbReference>
<name>A0A916PBZ6_KRYT1</name>
<protein>
    <submittedName>
        <fullName evidence="5">SurA N-terminal domain-containing protein</fullName>
    </submittedName>
</protein>
<dbReference type="InterPro" id="IPR052029">
    <property type="entry name" value="PpiD_chaperone"/>
</dbReference>
<evidence type="ECO:0000256" key="3">
    <source>
        <dbReference type="ARBA" id="ARBA00023136"/>
    </source>
</evidence>
<comment type="subcellular location">
    <subcellularLocation>
        <location evidence="1">Cell membrane</location>
    </subcellularLocation>
</comment>
<reference evidence="5 6" key="1">
    <citation type="submission" date="2015-11" db="EMBL/GenBank/DDBJ databases">
        <authorList>
            <person name="Varghese N."/>
        </authorList>
    </citation>
    <scope>NUCLEOTIDE SEQUENCE [LARGE SCALE GENOMIC DNA]</scope>
    <source>
        <strain evidence="5 6">JGI-25</strain>
    </source>
</reference>
<keyword evidence="3" id="KW-0472">Membrane</keyword>
<comment type="caution">
    <text evidence="5">The sequence shown here is derived from an EMBL/GenBank/DDBJ whole genome shotgun (WGS) entry which is preliminary data.</text>
</comment>
<proteinExistence type="predicted"/>
<dbReference type="Proteomes" id="UP000243105">
    <property type="component" value="Unassembled WGS sequence"/>
</dbReference>
<keyword evidence="4" id="KW-0143">Chaperone</keyword>
<gene>
    <name evidence="5" type="ORF">JGI25_01062</name>
</gene>
<evidence type="ECO:0000313" key="6">
    <source>
        <dbReference type="Proteomes" id="UP000243105"/>
    </source>
</evidence>
<accession>A0A916PBZ6</accession>
<sequence length="235" mass="27693">MPIMAKMRDNLPAILLSLVILFLLTIVLDWGMDITGRHHREGAYREPIGKVNGEEISYQEFNQALEFEIENYKQRTGNDPDDFMLEQLRNQVWEQIVTRKLIEQEIKKLGITVTDEEISDWVLNSPETLPEPVKRNFVDSTGNIDRTLLERALKSTTPQARQFWIEVEKFLKAQKLTEKLQSRLLASIRVSDGEIKERFEKQNTRYEIKYISLDPNKFAKEITEPNDDEIREYYK</sequence>
<dbReference type="PANTHER" id="PTHR47529:SF1">
    <property type="entry name" value="PERIPLASMIC CHAPERONE PPID"/>
    <property type="match status" value="1"/>
</dbReference>
<dbReference type="PANTHER" id="PTHR47529">
    <property type="entry name" value="PEPTIDYL-PROLYL CIS-TRANS ISOMERASE D"/>
    <property type="match status" value="1"/>
</dbReference>
<keyword evidence="2" id="KW-1003">Cell membrane</keyword>